<feature type="transmembrane region" description="Helical" evidence="5">
    <location>
        <begin position="392"/>
        <end position="409"/>
    </location>
</feature>
<dbReference type="PROSITE" id="PS50850">
    <property type="entry name" value="MFS"/>
    <property type="match status" value="1"/>
</dbReference>
<feature type="transmembrane region" description="Helical" evidence="5">
    <location>
        <begin position="115"/>
        <end position="138"/>
    </location>
</feature>
<name>A0A0U3TIE8_9ACTN</name>
<evidence type="ECO:0000313" key="8">
    <source>
        <dbReference type="Proteomes" id="UP000067689"/>
    </source>
</evidence>
<feature type="domain" description="Major facilitator superfamily (MFS) profile" evidence="6">
    <location>
        <begin position="24"/>
        <end position="414"/>
    </location>
</feature>
<evidence type="ECO:0000256" key="3">
    <source>
        <dbReference type="ARBA" id="ARBA00022989"/>
    </source>
</evidence>
<feature type="transmembrane region" description="Helical" evidence="5">
    <location>
        <begin position="90"/>
        <end position="109"/>
    </location>
</feature>
<proteinExistence type="predicted"/>
<feature type="transmembrane region" description="Helical" evidence="5">
    <location>
        <begin position="150"/>
        <end position="168"/>
    </location>
</feature>
<feature type="transmembrane region" description="Helical" evidence="5">
    <location>
        <begin position="27"/>
        <end position="50"/>
    </location>
</feature>
<dbReference type="GO" id="GO:0005886">
    <property type="term" value="C:plasma membrane"/>
    <property type="evidence" value="ECO:0007669"/>
    <property type="project" value="UniProtKB-SubCell"/>
</dbReference>
<dbReference type="AlphaFoldDB" id="A0A0U3TIE8"/>
<feature type="transmembrane region" description="Helical" evidence="5">
    <location>
        <begin position="298"/>
        <end position="319"/>
    </location>
</feature>
<dbReference type="STRING" id="2041.AERYTH_11800"/>
<dbReference type="Proteomes" id="UP000067689">
    <property type="component" value="Chromosome"/>
</dbReference>
<dbReference type="EMBL" id="CP011502">
    <property type="protein sequence ID" value="ALX05335.1"/>
    <property type="molecule type" value="Genomic_DNA"/>
</dbReference>
<evidence type="ECO:0000256" key="1">
    <source>
        <dbReference type="ARBA" id="ARBA00004651"/>
    </source>
</evidence>
<organism evidence="7 8">
    <name type="scientific">Aeromicrobium erythreum</name>
    <dbReference type="NCBI Taxonomy" id="2041"/>
    <lineage>
        <taxon>Bacteria</taxon>
        <taxon>Bacillati</taxon>
        <taxon>Actinomycetota</taxon>
        <taxon>Actinomycetes</taxon>
        <taxon>Propionibacteriales</taxon>
        <taxon>Nocardioidaceae</taxon>
        <taxon>Aeromicrobium</taxon>
    </lineage>
</organism>
<feature type="transmembrane region" description="Helical" evidence="5">
    <location>
        <begin position="188"/>
        <end position="206"/>
    </location>
</feature>
<reference evidence="7 8" key="1">
    <citation type="journal article" date="1991" name="Int. J. Syst. Bacteriol.">
        <title>Description of the erythromycin-producing bacterium Arthrobacter sp. strain NRRL B-3381 as Aeromicrobium erythreum gen. nov., sp. nov.</title>
        <authorList>
            <person name="Miller E.S."/>
            <person name="Woese C.R."/>
            <person name="Brenner S."/>
        </authorList>
    </citation>
    <scope>NUCLEOTIDE SEQUENCE [LARGE SCALE GENOMIC DNA]</scope>
    <source>
        <strain evidence="7 8">AR18</strain>
    </source>
</reference>
<evidence type="ECO:0000256" key="4">
    <source>
        <dbReference type="ARBA" id="ARBA00023136"/>
    </source>
</evidence>
<evidence type="ECO:0000256" key="2">
    <source>
        <dbReference type="ARBA" id="ARBA00022692"/>
    </source>
</evidence>
<feature type="transmembrane region" description="Helical" evidence="5">
    <location>
        <begin position="62"/>
        <end position="83"/>
    </location>
</feature>
<dbReference type="PANTHER" id="PTHR23534:SF1">
    <property type="entry name" value="MAJOR FACILITATOR SUPERFAMILY PROTEIN"/>
    <property type="match status" value="1"/>
</dbReference>
<dbReference type="Pfam" id="PF07690">
    <property type="entry name" value="MFS_1"/>
    <property type="match status" value="1"/>
</dbReference>
<evidence type="ECO:0000256" key="5">
    <source>
        <dbReference type="SAM" id="Phobius"/>
    </source>
</evidence>
<dbReference type="GO" id="GO:0022857">
    <property type="term" value="F:transmembrane transporter activity"/>
    <property type="evidence" value="ECO:0007669"/>
    <property type="project" value="InterPro"/>
</dbReference>
<dbReference type="InterPro" id="IPR036259">
    <property type="entry name" value="MFS_trans_sf"/>
</dbReference>
<keyword evidence="3 5" id="KW-1133">Transmembrane helix</keyword>
<keyword evidence="2 5" id="KW-0812">Transmembrane</keyword>
<feature type="transmembrane region" description="Helical" evidence="5">
    <location>
        <begin position="266"/>
        <end position="286"/>
    </location>
</feature>
<dbReference type="SUPFAM" id="SSF103473">
    <property type="entry name" value="MFS general substrate transporter"/>
    <property type="match status" value="1"/>
</dbReference>
<protein>
    <submittedName>
        <fullName evidence="7">MFS transporter</fullName>
    </submittedName>
</protein>
<accession>A0A0U3TIE8</accession>
<dbReference type="InterPro" id="IPR011701">
    <property type="entry name" value="MFS"/>
</dbReference>
<comment type="subcellular location">
    <subcellularLocation>
        <location evidence="1">Cell membrane</location>
        <topology evidence="1">Multi-pass membrane protein</topology>
    </subcellularLocation>
</comment>
<dbReference type="PANTHER" id="PTHR23534">
    <property type="entry name" value="MFS PERMEASE"/>
    <property type="match status" value="1"/>
</dbReference>
<evidence type="ECO:0000313" key="7">
    <source>
        <dbReference type="EMBL" id="ALX05335.1"/>
    </source>
</evidence>
<keyword evidence="4 5" id="KW-0472">Membrane</keyword>
<dbReference type="KEGG" id="aer:AERYTH_11800"/>
<evidence type="ECO:0000259" key="6">
    <source>
        <dbReference type="PROSITE" id="PS50850"/>
    </source>
</evidence>
<sequence length="422" mass="42307">MARPGGPRHHLGLVSAAEVAQRRVLRVLVVVQVVGGIGSGAGLAVGVLLLREVSGSSGWAGMATVMLTLGAALATVPLATLAVRAGRRPALTAGWFLGAAGAAIVVLGATADSLVLVLVGLLLCGVSTAATLQSRFAATDLAASHQVGRSLSLVTWATTVGAVLGPNLTGPGTSTARALGVPDLAGTMVFACVAFLLAGLMNLLLLRPDPLPPTRRDGMEVAVPRVRSALPHVRGETRTAVVTIALAHAVMVSVMALTPVHMQDHGAAVEVIGLTISLHIAGMYALSPVMGWLADRWGPARTILAGQLVLLLAVVVSGTSGDSQVQITVGLVLLGLGWSAAVIAGAALLTASTPPDVRPLVQGLGDLTMNLSGAAGGLLAGVLVAWQGFGTLNAVAGTLVVPVVLLVVAGRRAATQVSVGTR</sequence>
<gene>
    <name evidence="7" type="ORF">AERYTH_11800</name>
</gene>
<keyword evidence="8" id="KW-1185">Reference proteome</keyword>
<dbReference type="InterPro" id="IPR020846">
    <property type="entry name" value="MFS_dom"/>
</dbReference>
<dbReference type="Gene3D" id="1.20.1250.20">
    <property type="entry name" value="MFS general substrate transporter like domains"/>
    <property type="match status" value="1"/>
</dbReference>
<feature type="transmembrane region" description="Helical" evidence="5">
    <location>
        <begin position="325"/>
        <end position="351"/>
    </location>
</feature>
<dbReference type="PATRIC" id="fig|2041.4.peg.2463"/>